<dbReference type="Pfam" id="PF13878">
    <property type="entry name" value="zf-C2H2_3"/>
    <property type="match status" value="1"/>
</dbReference>
<dbReference type="HOGENOM" id="CLU_850050_0_0_1"/>
<dbReference type="GeneID" id="20345951"/>
<feature type="compositionally biased region" description="Basic residues" evidence="1">
    <location>
        <begin position="259"/>
        <end position="271"/>
    </location>
</feature>
<evidence type="ECO:0000256" key="1">
    <source>
        <dbReference type="SAM" id="MobiDB-lite"/>
    </source>
</evidence>
<feature type="region of interest" description="Disordered" evidence="1">
    <location>
        <begin position="58"/>
        <end position="275"/>
    </location>
</feature>
<feature type="compositionally biased region" description="Basic and acidic residues" evidence="1">
    <location>
        <begin position="202"/>
        <end position="221"/>
    </location>
</feature>
<accession>J3NW30</accession>
<protein>
    <recommendedName>
        <fullName evidence="2">N-acetyltransferase ESCO zinc-finger domain-containing protein</fullName>
    </recommendedName>
</protein>
<dbReference type="EMBL" id="GL385397">
    <property type="protein sequence ID" value="EJT75560.1"/>
    <property type="molecule type" value="Genomic_DNA"/>
</dbReference>
<sequence length="327" mass="36112">MFLMSFNPDPVYQKTFQKIPIPRLQIFPRLALPELSCHRRSAWSGCVPWLCTPTMPLSQSGSNSPIIPELEPAPKRRRPLVTYGKRKPAPRETTPPLKKRRLETPTERDPSPVDEKSIIAATSPTPTPTPTSPPKTSILRYFKKVTTSPTSASEQSSTVVSASQTPDSTPAASPSRITTPESRPRSRRRLTTRPFAGLDAASMHDNERRTDHVPETRRHATDPPSESSPQPTASDSNALSDASTNTTQSACNCSDRPCRHTRRARSKRAGHKPPAATVQMTLNLSTRDASIKQCRECDMMYNPLHPSDVKHHARHHASVVKMKAAAG</sequence>
<dbReference type="Proteomes" id="UP000006039">
    <property type="component" value="Unassembled WGS sequence"/>
</dbReference>
<evidence type="ECO:0000313" key="3">
    <source>
        <dbReference type="EMBL" id="EJT75560.1"/>
    </source>
</evidence>
<feature type="compositionally biased region" description="Polar residues" evidence="1">
    <location>
        <begin position="145"/>
        <end position="172"/>
    </location>
</feature>
<feature type="domain" description="N-acetyltransferase ESCO zinc-finger" evidence="2">
    <location>
        <begin position="279"/>
        <end position="317"/>
    </location>
</feature>
<reference evidence="3" key="2">
    <citation type="submission" date="2010-07" db="EMBL/GenBank/DDBJ databases">
        <authorList>
            <consortium name="The Broad Institute Genome Sequencing Platform"/>
            <consortium name="Broad Institute Genome Sequencing Center for Infectious Disease"/>
            <person name="Ma L.-J."/>
            <person name="Dead R."/>
            <person name="Young S."/>
            <person name="Zeng Q."/>
            <person name="Koehrsen M."/>
            <person name="Alvarado L."/>
            <person name="Berlin A."/>
            <person name="Chapman S.B."/>
            <person name="Chen Z."/>
            <person name="Freedman E."/>
            <person name="Gellesch M."/>
            <person name="Goldberg J."/>
            <person name="Griggs A."/>
            <person name="Gujja S."/>
            <person name="Heilman E.R."/>
            <person name="Heiman D."/>
            <person name="Hepburn T."/>
            <person name="Howarth C."/>
            <person name="Jen D."/>
            <person name="Larson L."/>
            <person name="Mehta T."/>
            <person name="Neiman D."/>
            <person name="Pearson M."/>
            <person name="Roberts A."/>
            <person name="Saif S."/>
            <person name="Shea T."/>
            <person name="Shenoy N."/>
            <person name="Sisk P."/>
            <person name="Stolte C."/>
            <person name="Sykes S."/>
            <person name="Walk T."/>
            <person name="White J."/>
            <person name="Yandava C."/>
            <person name="Haas B."/>
            <person name="Nusbaum C."/>
            <person name="Birren B."/>
        </authorList>
    </citation>
    <scope>NUCLEOTIDE SEQUENCE</scope>
    <source>
        <strain evidence="3">R3-111a-1</strain>
    </source>
</reference>
<dbReference type="VEuPathDB" id="FungiDB:GGTG_05493"/>
<dbReference type="EnsemblFungi" id="EJT75560">
    <property type="protein sequence ID" value="EJT75560"/>
    <property type="gene ID" value="GGTG_05493"/>
</dbReference>
<dbReference type="eggNOG" id="ENOG502RW0X">
    <property type="taxonomic scope" value="Eukaryota"/>
</dbReference>
<feature type="compositionally biased region" description="Basic and acidic residues" evidence="1">
    <location>
        <begin position="102"/>
        <end position="117"/>
    </location>
</feature>
<dbReference type="OrthoDB" id="5231968at2759"/>
<dbReference type="AlphaFoldDB" id="J3NW30"/>
<reference evidence="4" key="5">
    <citation type="submission" date="2018-04" db="UniProtKB">
        <authorList>
            <consortium name="EnsemblFungi"/>
        </authorList>
    </citation>
    <scope>IDENTIFICATION</scope>
    <source>
        <strain evidence="4">R3-111a-1</strain>
    </source>
</reference>
<reference evidence="4" key="4">
    <citation type="journal article" date="2015" name="G3 (Bethesda)">
        <title>Genome sequences of three phytopathogenic species of the Magnaporthaceae family of fungi.</title>
        <authorList>
            <person name="Okagaki L.H."/>
            <person name="Nunes C.C."/>
            <person name="Sailsbery J."/>
            <person name="Clay B."/>
            <person name="Brown D."/>
            <person name="John T."/>
            <person name="Oh Y."/>
            <person name="Young N."/>
            <person name="Fitzgerald M."/>
            <person name="Haas B.J."/>
            <person name="Zeng Q."/>
            <person name="Young S."/>
            <person name="Adiconis X."/>
            <person name="Fan L."/>
            <person name="Levin J.Z."/>
            <person name="Mitchell T.K."/>
            <person name="Okubara P.A."/>
            <person name="Farman M.L."/>
            <person name="Kohn L.M."/>
            <person name="Birren B."/>
            <person name="Ma L.-J."/>
            <person name="Dean R.A."/>
        </authorList>
    </citation>
    <scope>NUCLEOTIDE SEQUENCE</scope>
    <source>
        <strain evidence="4">R3-111a-1</strain>
    </source>
</reference>
<reference evidence="3" key="3">
    <citation type="submission" date="2010-09" db="EMBL/GenBank/DDBJ databases">
        <title>Annotation of Gaeumannomyces graminis var. tritici R3-111a-1.</title>
        <authorList>
            <consortium name="The Broad Institute Genome Sequencing Platform"/>
            <person name="Ma L.-J."/>
            <person name="Dead R."/>
            <person name="Young S.K."/>
            <person name="Zeng Q."/>
            <person name="Gargeya S."/>
            <person name="Fitzgerald M."/>
            <person name="Haas B."/>
            <person name="Abouelleil A."/>
            <person name="Alvarado L."/>
            <person name="Arachchi H.M."/>
            <person name="Berlin A."/>
            <person name="Brown A."/>
            <person name="Chapman S.B."/>
            <person name="Chen Z."/>
            <person name="Dunbar C."/>
            <person name="Freedman E."/>
            <person name="Gearin G."/>
            <person name="Gellesch M."/>
            <person name="Goldberg J."/>
            <person name="Griggs A."/>
            <person name="Gujja S."/>
            <person name="Heiman D."/>
            <person name="Howarth C."/>
            <person name="Larson L."/>
            <person name="Lui A."/>
            <person name="MacDonald P.J.P."/>
            <person name="Mehta T."/>
            <person name="Montmayeur A."/>
            <person name="Murphy C."/>
            <person name="Neiman D."/>
            <person name="Pearson M."/>
            <person name="Priest M."/>
            <person name="Roberts A."/>
            <person name="Saif S."/>
            <person name="Shea T."/>
            <person name="Shenoy N."/>
            <person name="Sisk P."/>
            <person name="Stolte C."/>
            <person name="Sykes S."/>
            <person name="Yandava C."/>
            <person name="Wortman J."/>
            <person name="Nusbaum C."/>
            <person name="Birren B."/>
        </authorList>
    </citation>
    <scope>NUCLEOTIDE SEQUENCE</scope>
    <source>
        <strain evidence="3">R3-111a-1</strain>
    </source>
</reference>
<feature type="compositionally biased region" description="Basic residues" evidence="1">
    <location>
        <begin position="75"/>
        <end position="88"/>
    </location>
</feature>
<evidence type="ECO:0000313" key="4">
    <source>
        <dbReference type="EnsemblFungi" id="EJT75560"/>
    </source>
</evidence>
<dbReference type="RefSeq" id="XP_009221560.1">
    <property type="nucleotide sequence ID" value="XM_009223296.1"/>
</dbReference>
<feature type="compositionally biased region" description="Polar residues" evidence="1">
    <location>
        <begin position="224"/>
        <end position="252"/>
    </location>
</feature>
<gene>
    <name evidence="4" type="primary">20345951</name>
    <name evidence="3" type="ORF">GGTG_05493</name>
</gene>
<evidence type="ECO:0000259" key="2">
    <source>
        <dbReference type="Pfam" id="PF13878"/>
    </source>
</evidence>
<dbReference type="InterPro" id="IPR028005">
    <property type="entry name" value="AcTrfase_ESCO_Znf_dom"/>
</dbReference>
<keyword evidence="5" id="KW-1185">Reference proteome</keyword>
<name>J3NW30_GAET3</name>
<reference evidence="5" key="1">
    <citation type="submission" date="2010-07" db="EMBL/GenBank/DDBJ databases">
        <title>The genome sequence of Gaeumannomyces graminis var. tritici strain R3-111a-1.</title>
        <authorList>
            <consortium name="The Broad Institute Genome Sequencing Platform"/>
            <person name="Ma L.-J."/>
            <person name="Dead R."/>
            <person name="Young S."/>
            <person name="Zeng Q."/>
            <person name="Koehrsen M."/>
            <person name="Alvarado L."/>
            <person name="Berlin A."/>
            <person name="Chapman S.B."/>
            <person name="Chen Z."/>
            <person name="Freedman E."/>
            <person name="Gellesch M."/>
            <person name="Goldberg J."/>
            <person name="Griggs A."/>
            <person name="Gujja S."/>
            <person name="Heilman E.R."/>
            <person name="Heiman D."/>
            <person name="Hepburn T."/>
            <person name="Howarth C."/>
            <person name="Jen D."/>
            <person name="Larson L."/>
            <person name="Mehta T."/>
            <person name="Neiman D."/>
            <person name="Pearson M."/>
            <person name="Roberts A."/>
            <person name="Saif S."/>
            <person name="Shea T."/>
            <person name="Shenoy N."/>
            <person name="Sisk P."/>
            <person name="Stolte C."/>
            <person name="Sykes S."/>
            <person name="Walk T."/>
            <person name="White J."/>
            <person name="Yandava C."/>
            <person name="Haas B."/>
            <person name="Nusbaum C."/>
            <person name="Birren B."/>
        </authorList>
    </citation>
    <scope>NUCLEOTIDE SEQUENCE [LARGE SCALE GENOMIC DNA]</scope>
    <source>
        <strain evidence="5">R3-111a-1</strain>
    </source>
</reference>
<organism evidence="3">
    <name type="scientific">Gaeumannomyces tritici (strain R3-111a-1)</name>
    <name type="common">Wheat and barley take-all root rot fungus</name>
    <name type="synonym">Gaeumannomyces graminis var. tritici</name>
    <dbReference type="NCBI Taxonomy" id="644352"/>
    <lineage>
        <taxon>Eukaryota</taxon>
        <taxon>Fungi</taxon>
        <taxon>Dikarya</taxon>
        <taxon>Ascomycota</taxon>
        <taxon>Pezizomycotina</taxon>
        <taxon>Sordariomycetes</taxon>
        <taxon>Sordariomycetidae</taxon>
        <taxon>Magnaporthales</taxon>
        <taxon>Magnaporthaceae</taxon>
        <taxon>Gaeumannomyces</taxon>
    </lineage>
</organism>
<evidence type="ECO:0000313" key="5">
    <source>
        <dbReference type="Proteomes" id="UP000006039"/>
    </source>
</evidence>
<proteinExistence type="predicted"/>